<evidence type="ECO:0000256" key="2">
    <source>
        <dbReference type="SAM" id="Phobius"/>
    </source>
</evidence>
<gene>
    <name evidence="3" type="ORF">ENP34_10075</name>
</gene>
<dbReference type="EMBL" id="DSIY01000236">
    <property type="protein sequence ID" value="HEG91768.1"/>
    <property type="molecule type" value="Genomic_DNA"/>
</dbReference>
<organism evidence="3">
    <name type="scientific">Thermorudis peleae</name>
    <dbReference type="NCBI Taxonomy" id="1382356"/>
    <lineage>
        <taxon>Bacteria</taxon>
        <taxon>Pseudomonadati</taxon>
        <taxon>Thermomicrobiota</taxon>
        <taxon>Thermomicrobia</taxon>
        <taxon>Thermomicrobia incertae sedis</taxon>
        <taxon>Thermorudis</taxon>
    </lineage>
</organism>
<reference evidence="3" key="1">
    <citation type="journal article" date="2020" name="mSystems">
        <title>Genome- and Community-Level Interaction Insights into Carbon Utilization and Element Cycling Functions of Hydrothermarchaeota in Hydrothermal Sediment.</title>
        <authorList>
            <person name="Zhou Z."/>
            <person name="Liu Y."/>
            <person name="Xu W."/>
            <person name="Pan J."/>
            <person name="Luo Z.H."/>
            <person name="Li M."/>
        </authorList>
    </citation>
    <scope>NUCLEOTIDE SEQUENCE [LARGE SCALE GENOMIC DNA]</scope>
    <source>
        <strain evidence="3">SpSt-210</strain>
    </source>
</reference>
<keyword evidence="2" id="KW-0812">Transmembrane</keyword>
<keyword evidence="2" id="KW-1133">Transmembrane helix</keyword>
<keyword evidence="2" id="KW-0472">Membrane</keyword>
<evidence type="ECO:0000256" key="1">
    <source>
        <dbReference type="SAM" id="Coils"/>
    </source>
</evidence>
<name>A0A831TC28_9BACT</name>
<keyword evidence="1" id="KW-0175">Coiled coil</keyword>
<evidence type="ECO:0000313" key="3">
    <source>
        <dbReference type="EMBL" id="HEG91768.1"/>
    </source>
</evidence>
<accession>A0A831TC28</accession>
<feature type="coiled-coil region" evidence="1">
    <location>
        <begin position="122"/>
        <end position="149"/>
    </location>
</feature>
<sequence>MVQDGQDWRSMGLVAGGALALGLGLLALRARRRPKTLRQRLAEEIDVRSALESLRQAMGDVREYLPEDGRVVRQVMEHRLKPLAAVTRRELPKRTRRAIKQLEAEREHLAKVLEREVAPSTQRLAQEALREAEELLSTARQRAEAVTGRMREELPARAREGAGTVLGVVGQVAPSRARRRRGRLRAGTQAAREAPGRLLARIGAAVQETAAIGFWAGAAGALVYFGLLNDEQRTRVRQAISTAWVQIQDLWADFQSEDTAFTDLSR</sequence>
<proteinExistence type="predicted"/>
<comment type="caution">
    <text evidence="3">The sequence shown here is derived from an EMBL/GenBank/DDBJ whole genome shotgun (WGS) entry which is preliminary data.</text>
</comment>
<protein>
    <submittedName>
        <fullName evidence="3">Uncharacterized protein</fullName>
    </submittedName>
</protein>
<feature type="transmembrane region" description="Helical" evidence="2">
    <location>
        <begin position="12"/>
        <end position="30"/>
    </location>
</feature>
<dbReference type="AlphaFoldDB" id="A0A831TC28"/>